<evidence type="ECO:0000256" key="2">
    <source>
        <dbReference type="ARBA" id="ARBA00022448"/>
    </source>
</evidence>
<evidence type="ECO:0000256" key="1">
    <source>
        <dbReference type="ARBA" id="ARBA00004141"/>
    </source>
</evidence>
<gene>
    <name evidence="7" type="ORF">Z519_06215</name>
</gene>
<evidence type="ECO:0008006" key="9">
    <source>
        <dbReference type="Google" id="ProtNLM"/>
    </source>
</evidence>
<evidence type="ECO:0000313" key="7">
    <source>
        <dbReference type="EMBL" id="KIW93610.1"/>
    </source>
</evidence>
<keyword evidence="5 6" id="KW-0472">Membrane</keyword>
<feature type="transmembrane region" description="Helical" evidence="6">
    <location>
        <begin position="95"/>
        <end position="114"/>
    </location>
</feature>
<accession>A0A0D2HRZ0</accession>
<evidence type="ECO:0000313" key="8">
    <source>
        <dbReference type="Proteomes" id="UP000053789"/>
    </source>
</evidence>
<dbReference type="HOGENOM" id="CLU_874368_0_0_1"/>
<dbReference type="SUPFAM" id="SSF103473">
    <property type="entry name" value="MFS general substrate transporter"/>
    <property type="match status" value="1"/>
</dbReference>
<dbReference type="GO" id="GO:0022857">
    <property type="term" value="F:transmembrane transporter activity"/>
    <property type="evidence" value="ECO:0007669"/>
    <property type="project" value="TreeGrafter"/>
</dbReference>
<evidence type="ECO:0000256" key="4">
    <source>
        <dbReference type="ARBA" id="ARBA00022989"/>
    </source>
</evidence>
<dbReference type="EMBL" id="KN846987">
    <property type="protein sequence ID" value="KIW93610.1"/>
    <property type="molecule type" value="Genomic_DNA"/>
</dbReference>
<dbReference type="InterPro" id="IPR036259">
    <property type="entry name" value="MFS_trans_sf"/>
</dbReference>
<keyword evidence="4 6" id="KW-1133">Transmembrane helix</keyword>
<dbReference type="VEuPathDB" id="FungiDB:Z519_06215"/>
<protein>
    <recommendedName>
        <fullName evidence="9">Major facilitator superfamily (MFS) profile domain-containing protein</fullName>
    </recommendedName>
</protein>
<dbReference type="Gene3D" id="1.20.1250.20">
    <property type="entry name" value="MFS general substrate transporter like domains"/>
    <property type="match status" value="1"/>
</dbReference>
<evidence type="ECO:0000256" key="5">
    <source>
        <dbReference type="ARBA" id="ARBA00023136"/>
    </source>
</evidence>
<proteinExistence type="predicted"/>
<feature type="transmembrane region" description="Helical" evidence="6">
    <location>
        <begin position="182"/>
        <end position="205"/>
    </location>
</feature>
<organism evidence="7 8">
    <name type="scientific">Cladophialophora bantiana (strain ATCC 10958 / CBS 173.52 / CDC B-1940 / NIH 8579)</name>
    <name type="common">Xylohypha bantiana</name>
    <dbReference type="NCBI Taxonomy" id="1442370"/>
    <lineage>
        <taxon>Eukaryota</taxon>
        <taxon>Fungi</taxon>
        <taxon>Dikarya</taxon>
        <taxon>Ascomycota</taxon>
        <taxon>Pezizomycotina</taxon>
        <taxon>Eurotiomycetes</taxon>
        <taxon>Chaetothyriomycetidae</taxon>
        <taxon>Chaetothyriales</taxon>
        <taxon>Herpotrichiellaceae</taxon>
        <taxon>Cladophialophora</taxon>
    </lineage>
</organism>
<sequence length="318" mass="35269">MPVWICPQPVTQSFNTFILFRAAPTTLADFAAAELARREDRSNLELMDLSGHPRWVEHRMARENTIATEGFRSPSDGLGSPWVEDTKLTGGQYNLLLALYYVMFEAFGPVMTVFTKVGSAKVSLPCMMLTFGIASACTSVVKNFGQLLTCRIFVAVIASAFGGLLAYGMFQIRPSSSSNLFVWPYLFILKGCLTCIVAIVAYFILPQDIAHAYFLTPTEKDMAEMRIRLETMESRNDRFMWSEAVAEFKKVHGCARVLIALSVGIWPNVSANFLAIMTVRLGYSVTKTNLSAPSVPPTHDDEEQALALALVLHQEISQ</sequence>
<reference evidence="7" key="1">
    <citation type="submission" date="2015-01" db="EMBL/GenBank/DDBJ databases">
        <title>The Genome Sequence of Cladophialophora bantiana CBS 173.52.</title>
        <authorList>
            <consortium name="The Broad Institute Genomics Platform"/>
            <person name="Cuomo C."/>
            <person name="de Hoog S."/>
            <person name="Gorbushina A."/>
            <person name="Stielow B."/>
            <person name="Teixiera M."/>
            <person name="Abouelleil A."/>
            <person name="Chapman S.B."/>
            <person name="Priest M."/>
            <person name="Young S.K."/>
            <person name="Wortman J."/>
            <person name="Nusbaum C."/>
            <person name="Birren B."/>
        </authorList>
    </citation>
    <scope>NUCLEOTIDE SEQUENCE [LARGE SCALE GENOMIC DNA]</scope>
    <source>
        <strain evidence="7">CBS 173.52</strain>
    </source>
</reference>
<keyword evidence="2" id="KW-0813">Transport</keyword>
<feature type="transmembrane region" description="Helical" evidence="6">
    <location>
        <begin position="148"/>
        <end position="170"/>
    </location>
</feature>
<dbReference type="GeneID" id="27699143"/>
<name>A0A0D2HRZ0_CLAB1</name>
<keyword evidence="8" id="KW-1185">Reference proteome</keyword>
<dbReference type="GO" id="GO:0016020">
    <property type="term" value="C:membrane"/>
    <property type="evidence" value="ECO:0007669"/>
    <property type="project" value="UniProtKB-SubCell"/>
</dbReference>
<dbReference type="RefSeq" id="XP_016620279.1">
    <property type="nucleotide sequence ID" value="XM_016763955.1"/>
</dbReference>
<evidence type="ECO:0000256" key="3">
    <source>
        <dbReference type="ARBA" id="ARBA00022692"/>
    </source>
</evidence>
<dbReference type="PANTHER" id="PTHR43791:SF50">
    <property type="entry name" value="TRANSPORTER, PUTATIVE (AFU_ORTHOLOGUE AFUA_2G00840)-RELATED"/>
    <property type="match status" value="1"/>
</dbReference>
<dbReference type="Proteomes" id="UP000053789">
    <property type="component" value="Unassembled WGS sequence"/>
</dbReference>
<keyword evidence="3 6" id="KW-0812">Transmembrane</keyword>
<dbReference type="OrthoDB" id="4160033at2759"/>
<dbReference type="PANTHER" id="PTHR43791">
    <property type="entry name" value="PERMEASE-RELATED"/>
    <property type="match status" value="1"/>
</dbReference>
<dbReference type="AlphaFoldDB" id="A0A0D2HRZ0"/>
<feature type="transmembrane region" description="Helical" evidence="6">
    <location>
        <begin position="120"/>
        <end position="141"/>
    </location>
</feature>
<comment type="subcellular location">
    <subcellularLocation>
        <location evidence="1">Membrane</location>
        <topology evidence="1">Multi-pass membrane protein</topology>
    </subcellularLocation>
</comment>
<evidence type="ECO:0000256" key="6">
    <source>
        <dbReference type="SAM" id="Phobius"/>
    </source>
</evidence>